<keyword evidence="3" id="KW-1185">Reference proteome</keyword>
<dbReference type="EMBL" id="LITU01000036">
    <property type="protein sequence ID" value="KOY17503.1"/>
    <property type="molecule type" value="Genomic_DNA"/>
</dbReference>
<proteinExistence type="predicted"/>
<name>A0A0M9BRF8_9BACL</name>
<dbReference type="InterPro" id="IPR052179">
    <property type="entry name" value="DD-CPase-like"/>
</dbReference>
<dbReference type="Pfam" id="PF02557">
    <property type="entry name" value="VanY"/>
    <property type="match status" value="1"/>
</dbReference>
<protein>
    <submittedName>
        <fullName evidence="2">Peptidase M15</fullName>
    </submittedName>
</protein>
<dbReference type="GO" id="GO:0008233">
    <property type="term" value="F:peptidase activity"/>
    <property type="evidence" value="ECO:0007669"/>
    <property type="project" value="InterPro"/>
</dbReference>
<reference evidence="2 3" key="1">
    <citation type="submission" date="2015-08" db="EMBL/GenBank/DDBJ databases">
        <title>Draft genome sequence of cellulolytic and xylanolytic Paenibacillus sp. A59, isolated from a decaying forest soil from Patagonia, Argentina.</title>
        <authorList>
            <person name="Ghio S."/>
            <person name="Caceres A.M."/>
            <person name="Talia P."/>
            <person name="Grasso D."/>
            <person name="Campos E."/>
        </authorList>
    </citation>
    <scope>NUCLEOTIDE SEQUENCE [LARGE SCALE GENOMIC DNA]</scope>
    <source>
        <strain evidence="2 3">A59</strain>
    </source>
</reference>
<dbReference type="Proteomes" id="UP000037688">
    <property type="component" value="Unassembled WGS sequence"/>
</dbReference>
<feature type="domain" description="D-alanyl-D-alanine carboxypeptidase-like core" evidence="1">
    <location>
        <begin position="99"/>
        <end position="214"/>
    </location>
</feature>
<dbReference type="AlphaFoldDB" id="A0A0M9BRF8"/>
<dbReference type="OrthoDB" id="9792074at2"/>
<gene>
    <name evidence="2" type="ORF">AMS66_04355</name>
</gene>
<dbReference type="InterPro" id="IPR009045">
    <property type="entry name" value="Zn_M74/Hedgehog-like"/>
</dbReference>
<dbReference type="CDD" id="cd14852">
    <property type="entry name" value="LD-carboxypeptidase"/>
    <property type="match status" value="1"/>
</dbReference>
<dbReference type="PANTHER" id="PTHR34385">
    <property type="entry name" value="D-ALANYL-D-ALANINE CARBOXYPEPTIDASE"/>
    <property type="match status" value="1"/>
</dbReference>
<dbReference type="Gene3D" id="3.30.1380.10">
    <property type="match status" value="1"/>
</dbReference>
<dbReference type="PANTHER" id="PTHR34385:SF1">
    <property type="entry name" value="PEPTIDOGLYCAN L-ALANYL-D-GLUTAMATE ENDOPEPTIDASE CWLK"/>
    <property type="match status" value="1"/>
</dbReference>
<evidence type="ECO:0000313" key="3">
    <source>
        <dbReference type="Proteomes" id="UP000037688"/>
    </source>
</evidence>
<dbReference type="InterPro" id="IPR058193">
    <property type="entry name" value="VanY/YodJ_core_dom"/>
</dbReference>
<dbReference type="SUPFAM" id="SSF55166">
    <property type="entry name" value="Hedgehog/DD-peptidase"/>
    <property type="match status" value="1"/>
</dbReference>
<sequence>MKKWGFLICIIVLGYIFSKSPALFEQKEEANLQIQDTAESRAGYTKTINMDMKIQVHKGNLLLVNSEYPVHAEGIRTDIVNLAEQQDLVRGYGLLDQNILLSKYVAQAFQKMIEAAAKDDVRYFIISSGYRDFTKQEQLYEEKGSDYALPAGHSEHNLGLSMDIGSTLAAMSEAPEGAWLEKNAWKYGFILRYPKDKVDITGIQYEPWHFRYVGLPHSAIMYHNHLVLEQYLELLQQKKSISAEVGDNLYYVRYYDTSKEQSINVPEHGQYEISGDNMNGVVVTVEE</sequence>
<dbReference type="InterPro" id="IPR003709">
    <property type="entry name" value="VanY-like_core_dom"/>
</dbReference>
<accession>A0A0M9BRF8</accession>
<dbReference type="Gene3D" id="3.30.200.180">
    <property type="match status" value="1"/>
</dbReference>
<evidence type="ECO:0000313" key="2">
    <source>
        <dbReference type="EMBL" id="KOY17503.1"/>
    </source>
</evidence>
<evidence type="ECO:0000259" key="1">
    <source>
        <dbReference type="Pfam" id="PF02557"/>
    </source>
</evidence>
<organism evidence="2 3">
    <name type="scientific">Paenibacillus xylanivorans</name>
    <dbReference type="NCBI Taxonomy" id="1705561"/>
    <lineage>
        <taxon>Bacteria</taxon>
        <taxon>Bacillati</taxon>
        <taxon>Bacillota</taxon>
        <taxon>Bacilli</taxon>
        <taxon>Bacillales</taxon>
        <taxon>Paenibacillaceae</taxon>
        <taxon>Paenibacillus</taxon>
    </lineage>
</organism>
<comment type="caution">
    <text evidence="2">The sequence shown here is derived from an EMBL/GenBank/DDBJ whole genome shotgun (WGS) entry which is preliminary data.</text>
</comment>
<dbReference type="PATRIC" id="fig|1705561.3.peg.542"/>
<dbReference type="GO" id="GO:0006508">
    <property type="term" value="P:proteolysis"/>
    <property type="evidence" value="ECO:0007669"/>
    <property type="project" value="InterPro"/>
</dbReference>